<dbReference type="AlphaFoldDB" id="A0A1Z5JEG8"/>
<dbReference type="InterPro" id="IPR023333">
    <property type="entry name" value="Proteasome_suB-type"/>
</dbReference>
<keyword evidence="4" id="KW-0539">Nucleus</keyword>
<protein>
    <submittedName>
        <fullName evidence="5">20S proteasome subunit beta 3</fullName>
        <ecNumber evidence="5">3.4.25.1</ecNumber>
    </submittedName>
</protein>
<keyword evidence="2" id="KW-0963">Cytoplasm</keyword>
<dbReference type="Pfam" id="PF00227">
    <property type="entry name" value="Proteasome"/>
    <property type="match status" value="1"/>
</dbReference>
<gene>
    <name evidence="5" type="ORF">FisN_1Hh093</name>
</gene>
<dbReference type="InterPro" id="IPR033811">
    <property type="entry name" value="Proteasome_beta_3"/>
</dbReference>
<dbReference type="SUPFAM" id="SSF56235">
    <property type="entry name" value="N-terminal nucleophile aminohydrolases (Ntn hydrolases)"/>
    <property type="match status" value="1"/>
</dbReference>
<evidence type="ECO:0000313" key="5">
    <source>
        <dbReference type="EMBL" id="GAX12168.1"/>
    </source>
</evidence>
<evidence type="ECO:0000256" key="3">
    <source>
        <dbReference type="ARBA" id="ARBA00022942"/>
    </source>
</evidence>
<keyword evidence="6" id="KW-1185">Reference proteome</keyword>
<dbReference type="GO" id="GO:0005634">
    <property type="term" value="C:nucleus"/>
    <property type="evidence" value="ECO:0007669"/>
    <property type="project" value="UniProtKB-SubCell"/>
</dbReference>
<proteinExistence type="predicted"/>
<accession>A0A1Z5JEG8</accession>
<dbReference type="GO" id="GO:0016787">
    <property type="term" value="F:hydrolase activity"/>
    <property type="evidence" value="ECO:0007669"/>
    <property type="project" value="UniProtKB-KW"/>
</dbReference>
<keyword evidence="5" id="KW-0378">Hydrolase</keyword>
<dbReference type="GO" id="GO:0043161">
    <property type="term" value="P:proteasome-mediated ubiquitin-dependent protein catabolic process"/>
    <property type="evidence" value="ECO:0007669"/>
    <property type="project" value="InterPro"/>
</dbReference>
<dbReference type="FunCoup" id="A0A1Z5JEG8">
    <property type="interactions" value="735"/>
</dbReference>
<evidence type="ECO:0000313" key="6">
    <source>
        <dbReference type="Proteomes" id="UP000198406"/>
    </source>
</evidence>
<sequence length="204" mass="22457">MSVMTYNGAAIIAMAGKDCVGIAADRRLGVQLTTIATDFPKIFQMQPKLFVGLAGLGTDVQTLKNLLEFRMNLYKLKEEREMSPKVLSHMLGKILYSKRFGPYFVEPIVAGLDENNKPFLSTMDLIGATSEEKDFVVSGTCTGNMFGMCESLYKPDMEAEELFETLAQALLSSVDRDAVSGWGGIVHIITKEGVLTKELKGRQD</sequence>
<dbReference type="EC" id="3.4.25.1" evidence="5"/>
<dbReference type="FunFam" id="3.60.20.10:FF:000003">
    <property type="entry name" value="Proteasome subunit beta type-3"/>
    <property type="match status" value="1"/>
</dbReference>
<dbReference type="PANTHER" id="PTHR32194">
    <property type="entry name" value="METALLOPROTEASE TLDD"/>
    <property type="match status" value="1"/>
</dbReference>
<organism evidence="5 6">
    <name type="scientific">Fistulifera solaris</name>
    <name type="common">Oleaginous diatom</name>
    <dbReference type="NCBI Taxonomy" id="1519565"/>
    <lineage>
        <taxon>Eukaryota</taxon>
        <taxon>Sar</taxon>
        <taxon>Stramenopiles</taxon>
        <taxon>Ochrophyta</taxon>
        <taxon>Bacillariophyta</taxon>
        <taxon>Bacillariophyceae</taxon>
        <taxon>Bacillariophycidae</taxon>
        <taxon>Naviculales</taxon>
        <taxon>Naviculaceae</taxon>
        <taxon>Fistulifera</taxon>
    </lineage>
</organism>
<dbReference type="InterPro" id="IPR001353">
    <property type="entry name" value="Proteasome_sua/b"/>
</dbReference>
<dbReference type="PROSITE" id="PS51476">
    <property type="entry name" value="PROTEASOME_BETA_2"/>
    <property type="match status" value="1"/>
</dbReference>
<evidence type="ECO:0000256" key="1">
    <source>
        <dbReference type="ARBA" id="ARBA00004123"/>
    </source>
</evidence>
<name>A0A1Z5JEG8_FISSO</name>
<reference evidence="5 6" key="1">
    <citation type="journal article" date="2015" name="Plant Cell">
        <title>Oil accumulation by the oleaginous diatom Fistulifera solaris as revealed by the genome and transcriptome.</title>
        <authorList>
            <person name="Tanaka T."/>
            <person name="Maeda Y."/>
            <person name="Veluchamy A."/>
            <person name="Tanaka M."/>
            <person name="Abida H."/>
            <person name="Marechal E."/>
            <person name="Bowler C."/>
            <person name="Muto M."/>
            <person name="Sunaga Y."/>
            <person name="Tanaka M."/>
            <person name="Yoshino T."/>
            <person name="Taniguchi T."/>
            <person name="Fukuda Y."/>
            <person name="Nemoto M."/>
            <person name="Matsumoto M."/>
            <person name="Wong P.S."/>
            <person name="Aburatani S."/>
            <person name="Fujibuchi W."/>
        </authorList>
    </citation>
    <scope>NUCLEOTIDE SEQUENCE [LARGE SCALE GENOMIC DNA]</scope>
    <source>
        <strain evidence="5 6">JPCC DA0580</strain>
    </source>
</reference>
<dbReference type="Gene3D" id="3.60.20.10">
    <property type="entry name" value="Glutamine Phosphoribosylpyrophosphate, subunit 1, domain 1"/>
    <property type="match status" value="1"/>
</dbReference>
<dbReference type="PANTHER" id="PTHR32194:SF10">
    <property type="entry name" value="PROTEASOME SUBUNIT BETA TYPE-3"/>
    <property type="match status" value="1"/>
</dbReference>
<dbReference type="InParanoid" id="A0A1Z5JEG8"/>
<comment type="subcellular location">
    <subcellularLocation>
        <location evidence="1">Nucleus</location>
    </subcellularLocation>
</comment>
<evidence type="ECO:0000256" key="4">
    <source>
        <dbReference type="ARBA" id="ARBA00023242"/>
    </source>
</evidence>
<keyword evidence="3 5" id="KW-0647">Proteasome</keyword>
<dbReference type="EMBL" id="BDSP01000050">
    <property type="protein sequence ID" value="GAX12168.1"/>
    <property type="molecule type" value="Genomic_DNA"/>
</dbReference>
<dbReference type="InterPro" id="IPR029055">
    <property type="entry name" value="Ntn_hydrolases_N"/>
</dbReference>
<dbReference type="Proteomes" id="UP000198406">
    <property type="component" value="Unassembled WGS sequence"/>
</dbReference>
<comment type="caution">
    <text evidence="5">The sequence shown here is derived from an EMBL/GenBank/DDBJ whole genome shotgun (WGS) entry which is preliminary data.</text>
</comment>
<dbReference type="GO" id="GO:0019774">
    <property type="term" value="C:proteasome core complex, beta-subunit complex"/>
    <property type="evidence" value="ECO:0007669"/>
    <property type="project" value="InterPro"/>
</dbReference>
<dbReference type="GO" id="GO:0005737">
    <property type="term" value="C:cytoplasm"/>
    <property type="evidence" value="ECO:0007669"/>
    <property type="project" value="TreeGrafter"/>
</dbReference>
<dbReference type="CDD" id="cd03759">
    <property type="entry name" value="proteasome_beta_type_3"/>
    <property type="match status" value="1"/>
</dbReference>
<dbReference type="OrthoDB" id="204949at2759"/>
<evidence type="ECO:0000256" key="2">
    <source>
        <dbReference type="ARBA" id="ARBA00022490"/>
    </source>
</evidence>